<dbReference type="VEuPathDB" id="CryptoDB:cand_008380"/>
<dbReference type="RefSeq" id="XP_067067801.1">
    <property type="nucleotide sequence ID" value="XM_067211078.1"/>
</dbReference>
<dbReference type="Proteomes" id="UP000186804">
    <property type="component" value="Unassembled WGS sequence"/>
</dbReference>
<proteinExistence type="predicted"/>
<protein>
    <submittedName>
        <fullName evidence="1">Uncharacterized protein</fullName>
    </submittedName>
</protein>
<dbReference type="GeneID" id="92365023"/>
<evidence type="ECO:0000313" key="2">
    <source>
        <dbReference type="Proteomes" id="UP000186804"/>
    </source>
</evidence>
<dbReference type="EMBL" id="LRBS01000070">
    <property type="protein sequence ID" value="OII75955.1"/>
    <property type="molecule type" value="Genomic_DNA"/>
</dbReference>
<reference evidence="1 2" key="1">
    <citation type="submission" date="2016-10" db="EMBL/GenBank/DDBJ databases">
        <title>Reductive evolution of mitochondrial metabolism and differential evolution of invasion-related proteins in Cryptosporidium.</title>
        <authorList>
            <person name="Liu S."/>
            <person name="Roellig D.M."/>
            <person name="Guo Y."/>
            <person name="Li N."/>
            <person name="Frace M.A."/>
            <person name="Tang K."/>
            <person name="Zhang L."/>
            <person name="Feng Y."/>
            <person name="Xiao L."/>
        </authorList>
    </citation>
    <scope>NUCLEOTIDE SEQUENCE [LARGE SCALE GENOMIC DNA]</scope>
    <source>
        <strain evidence="1">30847</strain>
    </source>
</reference>
<keyword evidence="2" id="KW-1185">Reference proteome</keyword>
<dbReference type="OrthoDB" id="343728at2759"/>
<sequence>MDEDDLYTNDVELYSRAISFFATTTVSKIIREWYILILKKRTKFAIEEYIKDRRKNTILLNILKLWLCATIQEKLNRNKEEYIVQKLEKKKLQQYFSHWYYNHYLVKRNIYRLEREYKKRSATKIKKKVLVEWRQETYIHNIVVIFEKDRITRRYFDIWKLCTENIIGKLINADKYYCGRLFINLLSSCLKRRKKKEKLLLILKSYELHKIDHIFQCWWSIVQYSMNKRYKIIEWQVQHTNKVLADLLDTWRSWSRKKKYLENSVNLVQRIYETNLKNEIFNMWVALTHESCRERTLIIAAGLSARRLLLVKSFDSLKLYTAKRISKRELKEKILIYKLFYSLSNFKKKCDSYRKYNETLIKYKNKYMQLIMRRYLYNWKLFIARKKELVHFYSLIKIKHEKALICLVYKIWNFVWFKNLTNYMIIECLQTKKSITLKKTFFQAWIWITKLRKSHFWEIFDYLYRTRITYAFKILFKHSVILRRSEILEDRWSTNIWIHTLFYNWRSIAERSLKIKQMQNFVAIYRTLEMFIDSSIKLSKELFLKRKYNKTFCKIILISWNSLSRRRRNIHEISNPKYLNQFATFSCIRCYFRVWYKLFCIRQKVKIVSNMRIYNIKKYSFYIWNTLYYTRNSLNSKYLIIKNNHIKLDLKRYYYIWSKSYKKKAIDKEKMTRIYRRRNINFLSVVFKIMKSRAIWRLTQKRQIDTFLNIMKIYLLRLFWNELRYQFLIQQSLDLVSKEYSILLQKRKLVQIYRLWNKLFNYLRTLKKKIGISDQHYNKKLCKRYFYYWIYSYAARGSRLYNSIVSIQKKESRRMMLFMKKIIQVWYGKLRKSIQDKNNTREILRIHMRRYLYYIIDVYETQNYYKSRLLRNMAFDYLNSFIFELQYIRIMKMETQNTLTLDIVIIAYQQYNLKRRHMTFWLKALYRRLRLKTSVTIGTKRLQYIIDFINKRSTFNKLENWSIMLDSKEEQLKRKNIKFILYTCFKQLYSNAEDIKFTMEVAVLLNNNFIKARVHRSIKIWHEVSQIKIERHYKEEQLLMRMQIKWIKKTFLSWYNFSKPFINIYLLIKSIEIPFKQQALNNLKCHSYEIFKNKRNLGYYLISWFKITKKKQNLSVLYAEFGVYYKKIIYNLFFSSWRSVYRQKIDIIGFHNKVAKIKPMSNYFRNWRLITMRNMLKLQPLIEKVKKRQMHSIFNVCIILYRLTCHLKRTKITAKRRVWVIWKEAYYYSNSLNKAAQINITNLLKKSLFSWVLYYCTIKRENLIISRIKEENRKTTITRYFLRWIYMYKYLIKLRNIEISIVKNNNTFRLRHSLVFWKNATLRMHELYNSKLVVRSKNNYLILNKYFTLWISLFKKLQKLNEIYNNYDKNRIKAILYRYLIFWKSIWLPHRYINSSTILIQLLNKIKLHEYFHKLLIVTFYGYTFPREKRGTLEYGGEIKHINKQNGMSLEELNINEFGENEQVQLESGFNVTVPEYTVNCNYFSQIPIDRKLQTNIFSEFVLDRLNMNSDNETKFLSKNSTPLGYGKVISCSYRVECRCSVKQLEIIRQPRYNWIILLLDKIVRQSQIFIIETLEYMLKYSRKRKLIFESMNYMKVKITRSILYSAWNHFKINVERVYIQRKGEFIFKSRRHLKVLHRYFEMWTLCYKNKVKHKFLIRNFHRKHNNLVTTKCYLLWSIKFHIKYKKKILLERAMNFQIIYAIQYSIKLMKAYSLYQVWSEWCGKVSSTIRWIRNFRCISSVFLQWRDYSHREQIIKKRVLLFYNKNKIRLLSEWFIIWLRRLQNIMKLERISTDFYQNHVLIINLYNHFISWKILAMKSSTTRKKIKNFLNLKSTQLKHTSFKLWRFFVHYYRSRNERFGRIYNIIVANHNSAILNKLFYSWKLKTIELLSLRNSIYTTWGYRNSTKSKNSLNESTRSVLSNSKKDNLKRTNFMGKYSRDSHYSFNSNSEDRSSDEYETKNDIHHNYLNNNQGYLRDKSDSFSELEYSSNSNNRIDYQNRKFLFSSTSDDEDYGYNFGYEEIGHNSLSGQYIESEGDLNLDELHPHPLEIKEDMTSQSKDYNRNLNFSSLKSVITAKDPYIPSSPYQLVNYSSMNSKITNLYDISSTSDDN</sequence>
<name>A0A1J4MR90_9CRYT</name>
<organism evidence="1 2">
    <name type="scientific">Cryptosporidium andersoni</name>
    <dbReference type="NCBI Taxonomy" id="117008"/>
    <lineage>
        <taxon>Eukaryota</taxon>
        <taxon>Sar</taxon>
        <taxon>Alveolata</taxon>
        <taxon>Apicomplexa</taxon>
        <taxon>Conoidasida</taxon>
        <taxon>Coccidia</taxon>
        <taxon>Eucoccidiorida</taxon>
        <taxon>Eimeriorina</taxon>
        <taxon>Cryptosporidiidae</taxon>
        <taxon>Cryptosporidium</taxon>
    </lineage>
</organism>
<comment type="caution">
    <text evidence="1">The sequence shown here is derived from an EMBL/GenBank/DDBJ whole genome shotgun (WGS) entry which is preliminary data.</text>
</comment>
<gene>
    <name evidence="1" type="ORF">cand_008380</name>
</gene>
<accession>A0A1J4MR90</accession>
<evidence type="ECO:0000313" key="1">
    <source>
        <dbReference type="EMBL" id="OII75955.1"/>
    </source>
</evidence>